<dbReference type="OrthoDB" id="428480at2759"/>
<dbReference type="Proteomes" id="UP000094527">
    <property type="component" value="Unassembled WGS sequence"/>
</dbReference>
<evidence type="ECO:0000256" key="7">
    <source>
        <dbReference type="PIRSR" id="PIRSR001093-1"/>
    </source>
</evidence>
<name>A0A1D2MS41_ORCCI</name>
<dbReference type="Gene3D" id="3.20.20.80">
    <property type="entry name" value="Glycosidases"/>
    <property type="match status" value="1"/>
</dbReference>
<evidence type="ECO:0000259" key="9">
    <source>
        <dbReference type="Pfam" id="PF00728"/>
    </source>
</evidence>
<dbReference type="OMA" id="EPVYKCW"/>
<comment type="similarity">
    <text evidence="2">Belongs to the glycosyl hydrolase 20 family.</text>
</comment>
<dbReference type="InterPro" id="IPR029018">
    <property type="entry name" value="Hex-like_dom2"/>
</dbReference>
<evidence type="ECO:0000313" key="11">
    <source>
        <dbReference type="EMBL" id="ODM95742.1"/>
    </source>
</evidence>
<gene>
    <name evidence="11" type="ORF">Ocin01_10938</name>
</gene>
<evidence type="ECO:0000256" key="5">
    <source>
        <dbReference type="ARBA" id="ARBA00023180"/>
    </source>
</evidence>
<dbReference type="PIRSF" id="PIRSF001093">
    <property type="entry name" value="B-hxosamndse_ab_euk"/>
    <property type="match status" value="1"/>
</dbReference>
<sequence length="564" mass="64811">MSATFTTSVATIGSRDAISFTSNLNNCSILNSAFNRYSPELMFRDLQVEPVDGYPLFAGIEIVLPSGIENQCGEYPHLASEIERDTYERYELNVEQQSSSAVTAKIQAWTVWGALRGLETFSQLVWQNGTSNNFFINISQIVDSPRYPHRGFMIDTARHYVDIPVIETVLEAMAYTKLNVLHWHIVDDQSFPFVSKTFPELSAKGAYLPELTYEPEEVQGVINYARDRGIRVILEFDTPGHTHVYRKSYPELLTPCYGDGVNPGTPNFTTHAAYEILDPTKEFTYSFMEQLFAEIKNVSKDEFIHLGMDECFCLISTACVLTAIFYVYAKVYYSCWQSSPEIKAFMEQNNYTEYSQVQEHYTLRHLDMVKSLGAKALIWHDPLEFGVNLDKDIVLQVWKKEACGDWTSYFQHALDEGYQVILSSPWYLNYIAYGETWKDYYESDPVLSLPYNSKKRLTHINSCNSHFLVVTEDQQKLILGGEACVWAEYADPTNLVQRIFPYIGAIAERLWSPISTLDESRTDDAMHRLDQHRCRLLWRGIPAQPIFNGYCFPQEKSIRKSSKK</sequence>
<dbReference type="GO" id="GO:0030203">
    <property type="term" value="P:glycosaminoglycan metabolic process"/>
    <property type="evidence" value="ECO:0007669"/>
    <property type="project" value="TreeGrafter"/>
</dbReference>
<dbReference type="GO" id="GO:0016020">
    <property type="term" value="C:membrane"/>
    <property type="evidence" value="ECO:0007669"/>
    <property type="project" value="TreeGrafter"/>
</dbReference>
<keyword evidence="4" id="KW-0378">Hydrolase</keyword>
<proteinExistence type="inferred from homology"/>
<dbReference type="PANTHER" id="PTHR22600:SF21">
    <property type="entry name" value="BETA-HEXOSAMINIDASE A"/>
    <property type="match status" value="1"/>
</dbReference>
<feature type="disulfide bond" evidence="8">
    <location>
        <begin position="256"/>
        <end position="335"/>
    </location>
</feature>
<keyword evidence="5" id="KW-0325">Glycoprotein</keyword>
<dbReference type="GO" id="GO:0006689">
    <property type="term" value="P:ganglioside catabolic process"/>
    <property type="evidence" value="ECO:0007669"/>
    <property type="project" value="TreeGrafter"/>
</dbReference>
<dbReference type="PRINTS" id="PR00738">
    <property type="entry name" value="GLHYDRLASE20"/>
</dbReference>
<dbReference type="InterPro" id="IPR025705">
    <property type="entry name" value="Beta_hexosaminidase_sua/sub"/>
</dbReference>
<keyword evidence="8" id="KW-1015">Disulfide bond</keyword>
<dbReference type="InterPro" id="IPR029019">
    <property type="entry name" value="HEX_eukaryotic_N"/>
</dbReference>
<evidence type="ECO:0000313" key="12">
    <source>
        <dbReference type="Proteomes" id="UP000094527"/>
    </source>
</evidence>
<organism evidence="11 12">
    <name type="scientific">Orchesella cincta</name>
    <name type="common">Springtail</name>
    <name type="synonym">Podura cincta</name>
    <dbReference type="NCBI Taxonomy" id="48709"/>
    <lineage>
        <taxon>Eukaryota</taxon>
        <taxon>Metazoa</taxon>
        <taxon>Ecdysozoa</taxon>
        <taxon>Arthropoda</taxon>
        <taxon>Hexapoda</taxon>
        <taxon>Collembola</taxon>
        <taxon>Entomobryomorpha</taxon>
        <taxon>Entomobryoidea</taxon>
        <taxon>Orchesellidae</taxon>
        <taxon>Orchesellinae</taxon>
        <taxon>Orchesella</taxon>
    </lineage>
</organism>
<dbReference type="GO" id="GO:0005975">
    <property type="term" value="P:carbohydrate metabolic process"/>
    <property type="evidence" value="ECO:0007669"/>
    <property type="project" value="InterPro"/>
</dbReference>
<feature type="disulfide bond" evidence="8">
    <location>
        <begin position="534"/>
        <end position="551"/>
    </location>
</feature>
<feature type="non-terminal residue" evidence="11">
    <location>
        <position position="564"/>
    </location>
</feature>
<dbReference type="EMBL" id="LJIJ01000626">
    <property type="protein sequence ID" value="ODM95742.1"/>
    <property type="molecule type" value="Genomic_DNA"/>
</dbReference>
<feature type="active site" description="Proton donor" evidence="7">
    <location>
        <position position="310"/>
    </location>
</feature>
<evidence type="ECO:0000256" key="3">
    <source>
        <dbReference type="ARBA" id="ARBA00012663"/>
    </source>
</evidence>
<dbReference type="AlphaFoldDB" id="A0A1D2MS41"/>
<feature type="disulfide bond" evidence="8">
    <location>
        <begin position="27"/>
        <end position="72"/>
    </location>
</feature>
<accession>A0A1D2MS41</accession>
<dbReference type="InterPro" id="IPR017853">
    <property type="entry name" value="GH"/>
</dbReference>
<feature type="domain" description="Glycoside hydrolase family 20 catalytic" evidence="9">
    <location>
        <begin position="147"/>
        <end position="513"/>
    </location>
</feature>
<dbReference type="EC" id="3.2.1.52" evidence="3"/>
<keyword evidence="12" id="KW-1185">Reference proteome</keyword>
<dbReference type="SUPFAM" id="SSF51445">
    <property type="entry name" value="(Trans)glycosidases"/>
    <property type="match status" value="1"/>
</dbReference>
<reference evidence="11 12" key="1">
    <citation type="journal article" date="2016" name="Genome Biol. Evol.">
        <title>Gene Family Evolution Reflects Adaptation to Soil Environmental Stressors in the Genome of the Collembolan Orchesella cincta.</title>
        <authorList>
            <person name="Faddeeva-Vakhrusheva A."/>
            <person name="Derks M.F."/>
            <person name="Anvar S.Y."/>
            <person name="Agamennone V."/>
            <person name="Suring W."/>
            <person name="Smit S."/>
            <person name="van Straalen N.M."/>
            <person name="Roelofs D."/>
        </authorList>
    </citation>
    <scope>NUCLEOTIDE SEQUENCE [LARGE SCALE GENOMIC DNA]</scope>
    <source>
        <tissue evidence="11">Mixed pool</tissue>
    </source>
</reference>
<evidence type="ECO:0000259" key="10">
    <source>
        <dbReference type="Pfam" id="PF14845"/>
    </source>
</evidence>
<comment type="caution">
    <text evidence="11">The sequence shown here is derived from an EMBL/GenBank/DDBJ whole genome shotgun (WGS) entry which is preliminary data.</text>
</comment>
<dbReference type="GO" id="GO:0004563">
    <property type="term" value="F:beta-N-acetylhexosaminidase activity"/>
    <property type="evidence" value="ECO:0007669"/>
    <property type="project" value="UniProtKB-EC"/>
</dbReference>
<evidence type="ECO:0000256" key="1">
    <source>
        <dbReference type="ARBA" id="ARBA00001231"/>
    </source>
</evidence>
<protein>
    <recommendedName>
        <fullName evidence="3">beta-N-acetylhexosaminidase</fullName>
        <ecNumber evidence="3">3.2.1.52</ecNumber>
    </recommendedName>
</protein>
<dbReference type="STRING" id="48709.A0A1D2MS41"/>
<dbReference type="PANTHER" id="PTHR22600">
    <property type="entry name" value="BETA-HEXOSAMINIDASE"/>
    <property type="match status" value="1"/>
</dbReference>
<feature type="domain" description="Beta-hexosaminidase eukaryotic type N-terminal" evidence="10">
    <location>
        <begin position="82"/>
        <end position="124"/>
    </location>
</feature>
<dbReference type="Pfam" id="PF00728">
    <property type="entry name" value="Glyco_hydro_20"/>
    <property type="match status" value="1"/>
</dbReference>
<evidence type="ECO:0000256" key="6">
    <source>
        <dbReference type="ARBA" id="ARBA00023295"/>
    </source>
</evidence>
<comment type="catalytic activity">
    <reaction evidence="1">
        <text>Hydrolysis of terminal non-reducing N-acetyl-D-hexosamine residues in N-acetyl-beta-D-hexosaminides.</text>
        <dbReference type="EC" id="3.2.1.52"/>
    </reaction>
</comment>
<dbReference type="InterPro" id="IPR015883">
    <property type="entry name" value="Glyco_hydro_20_cat"/>
</dbReference>
<evidence type="ECO:0000256" key="8">
    <source>
        <dbReference type="PIRSR" id="PIRSR001093-2"/>
    </source>
</evidence>
<dbReference type="Gene3D" id="3.30.379.10">
    <property type="entry name" value="Chitobiase/beta-hexosaminidase domain 2-like"/>
    <property type="match status" value="1"/>
</dbReference>
<dbReference type="SUPFAM" id="SSF55545">
    <property type="entry name" value="beta-N-acetylhexosaminidase-like domain"/>
    <property type="match status" value="1"/>
</dbReference>
<evidence type="ECO:0000256" key="4">
    <source>
        <dbReference type="ARBA" id="ARBA00022801"/>
    </source>
</evidence>
<keyword evidence="6" id="KW-0326">Glycosidase</keyword>
<evidence type="ECO:0000256" key="2">
    <source>
        <dbReference type="ARBA" id="ARBA00006285"/>
    </source>
</evidence>
<dbReference type="Pfam" id="PF14845">
    <property type="entry name" value="Glycohydro_20b2"/>
    <property type="match status" value="1"/>
</dbReference>
<dbReference type="GO" id="GO:0005764">
    <property type="term" value="C:lysosome"/>
    <property type="evidence" value="ECO:0007669"/>
    <property type="project" value="TreeGrafter"/>
</dbReference>